<dbReference type="PROSITE" id="PS51071">
    <property type="entry name" value="HTH_RPIR"/>
    <property type="match status" value="1"/>
</dbReference>
<reference evidence="7" key="1">
    <citation type="journal article" date="2019" name="Int. J. Syst. Evol. Microbiol.">
        <title>The Global Catalogue of Microorganisms (GCM) 10K type strain sequencing project: providing services to taxonomists for standard genome sequencing and annotation.</title>
        <authorList>
            <consortium name="The Broad Institute Genomics Platform"/>
            <consortium name="The Broad Institute Genome Sequencing Center for Infectious Disease"/>
            <person name="Wu L."/>
            <person name="Ma J."/>
        </authorList>
    </citation>
    <scope>NUCLEOTIDE SEQUENCE [LARGE SCALE GENOMIC DNA]</scope>
    <source>
        <strain evidence="7">JCM 12165</strain>
    </source>
</reference>
<name>A0ABW4FM38_9PSEU</name>
<evidence type="ECO:0000313" key="6">
    <source>
        <dbReference type="EMBL" id="MFD1531207.1"/>
    </source>
</evidence>
<dbReference type="InterPro" id="IPR047640">
    <property type="entry name" value="RpiR-like"/>
</dbReference>
<evidence type="ECO:0000256" key="2">
    <source>
        <dbReference type="ARBA" id="ARBA00023125"/>
    </source>
</evidence>
<dbReference type="InterPro" id="IPR036388">
    <property type="entry name" value="WH-like_DNA-bd_sf"/>
</dbReference>
<keyword evidence="3" id="KW-0804">Transcription</keyword>
<dbReference type="InterPro" id="IPR001347">
    <property type="entry name" value="SIS_dom"/>
</dbReference>
<dbReference type="Pfam" id="PF01380">
    <property type="entry name" value="SIS"/>
    <property type="match status" value="1"/>
</dbReference>
<dbReference type="EMBL" id="JBHUCP010000010">
    <property type="protein sequence ID" value="MFD1531207.1"/>
    <property type="molecule type" value="Genomic_DNA"/>
</dbReference>
<dbReference type="InterPro" id="IPR035472">
    <property type="entry name" value="RpiR-like_SIS"/>
</dbReference>
<dbReference type="CDD" id="cd05013">
    <property type="entry name" value="SIS_RpiR"/>
    <property type="match status" value="1"/>
</dbReference>
<dbReference type="RefSeq" id="WP_343973724.1">
    <property type="nucleotide sequence ID" value="NZ_BAAAJG010000004.1"/>
</dbReference>
<dbReference type="Pfam" id="PF01418">
    <property type="entry name" value="HTH_6"/>
    <property type="match status" value="1"/>
</dbReference>
<evidence type="ECO:0000256" key="1">
    <source>
        <dbReference type="ARBA" id="ARBA00023015"/>
    </source>
</evidence>
<dbReference type="InterPro" id="IPR000281">
    <property type="entry name" value="HTH_RpiR"/>
</dbReference>
<feature type="domain" description="HTH rpiR-type" evidence="4">
    <location>
        <begin position="7"/>
        <end position="83"/>
    </location>
</feature>
<dbReference type="PANTHER" id="PTHR30514">
    <property type="entry name" value="GLUCOKINASE"/>
    <property type="match status" value="1"/>
</dbReference>
<dbReference type="InterPro" id="IPR009057">
    <property type="entry name" value="Homeodomain-like_sf"/>
</dbReference>
<keyword evidence="2" id="KW-0238">DNA-binding</keyword>
<evidence type="ECO:0000259" key="4">
    <source>
        <dbReference type="PROSITE" id="PS51071"/>
    </source>
</evidence>
<dbReference type="SUPFAM" id="SSF53697">
    <property type="entry name" value="SIS domain"/>
    <property type="match status" value="1"/>
</dbReference>
<accession>A0ABW4FM38</accession>
<dbReference type="Gene3D" id="1.10.10.10">
    <property type="entry name" value="Winged helix-like DNA-binding domain superfamily/Winged helix DNA-binding domain"/>
    <property type="match status" value="1"/>
</dbReference>
<gene>
    <name evidence="6" type="ORF">ACFSCY_17360</name>
</gene>
<dbReference type="Gene3D" id="3.40.50.10490">
    <property type="entry name" value="Glucose-6-phosphate isomerase like protein, domain 1"/>
    <property type="match status" value="1"/>
</dbReference>
<dbReference type="InterPro" id="IPR046348">
    <property type="entry name" value="SIS_dom_sf"/>
</dbReference>
<evidence type="ECO:0000313" key="7">
    <source>
        <dbReference type="Proteomes" id="UP001597145"/>
    </source>
</evidence>
<proteinExistence type="predicted"/>
<dbReference type="Proteomes" id="UP001597145">
    <property type="component" value="Unassembled WGS sequence"/>
</dbReference>
<protein>
    <submittedName>
        <fullName evidence="6">MurR/RpiR family transcriptional regulator</fullName>
    </submittedName>
</protein>
<sequence>MASDPARGVLVRIRAVLPSLRPAQRRVADAVLRDPAGTAELSIGRLAQECETSVATVLRFCHSAGFQGYPDLRLALARETSREAAGKADATALSPDIERDDTLADIVAKIAFSDAKAVEDTAATLDLAALGRAVEAVADARRIDIYGLGASGFVGQDLHQKLHRIGLLAFVWPDPHAALTSAALLDAQCVAIGISHTGTTIDTVDALRAARESGARTIGITNFEPSPLTDCADLVLTTAARETTFRSGAMASRIAQLAVIDCLFVGVAQRSYDRTVSALSRTYRAIQSRRTPAQPAARLRDH</sequence>
<dbReference type="PROSITE" id="PS51464">
    <property type="entry name" value="SIS"/>
    <property type="match status" value="1"/>
</dbReference>
<keyword evidence="7" id="KW-1185">Reference proteome</keyword>
<organism evidence="6 7">
    <name type="scientific">Pseudonocardia aurantiaca</name>
    <dbReference type="NCBI Taxonomy" id="75290"/>
    <lineage>
        <taxon>Bacteria</taxon>
        <taxon>Bacillati</taxon>
        <taxon>Actinomycetota</taxon>
        <taxon>Actinomycetes</taxon>
        <taxon>Pseudonocardiales</taxon>
        <taxon>Pseudonocardiaceae</taxon>
        <taxon>Pseudonocardia</taxon>
    </lineage>
</organism>
<evidence type="ECO:0000256" key="3">
    <source>
        <dbReference type="ARBA" id="ARBA00023163"/>
    </source>
</evidence>
<dbReference type="SUPFAM" id="SSF46689">
    <property type="entry name" value="Homeodomain-like"/>
    <property type="match status" value="1"/>
</dbReference>
<keyword evidence="1" id="KW-0805">Transcription regulation</keyword>
<evidence type="ECO:0000259" key="5">
    <source>
        <dbReference type="PROSITE" id="PS51464"/>
    </source>
</evidence>
<comment type="caution">
    <text evidence="6">The sequence shown here is derived from an EMBL/GenBank/DDBJ whole genome shotgun (WGS) entry which is preliminary data.</text>
</comment>
<dbReference type="PANTHER" id="PTHR30514:SF1">
    <property type="entry name" value="HTH-TYPE TRANSCRIPTIONAL REGULATOR HEXR-RELATED"/>
    <property type="match status" value="1"/>
</dbReference>
<feature type="domain" description="SIS" evidence="5">
    <location>
        <begin position="133"/>
        <end position="273"/>
    </location>
</feature>